<sequence length="75" mass="8887">MDWLTDYTRFLNCVDPKDLRIEAAMQLKNANLPSKLYKYKYPTDYTIENLRTDTVWLNKPSEYNCNPPLVRTGIL</sequence>
<accession>A0ABU1TC39</accession>
<name>A0ABU1TC39_9SPHI</name>
<evidence type="ECO:0000313" key="2">
    <source>
        <dbReference type="Proteomes" id="UP001247620"/>
    </source>
</evidence>
<dbReference type="RefSeq" id="WP_310096532.1">
    <property type="nucleotide sequence ID" value="NZ_JAVDUU010000003.1"/>
</dbReference>
<keyword evidence="2" id="KW-1185">Reference proteome</keyword>
<comment type="caution">
    <text evidence="1">The sequence shown here is derived from an EMBL/GenBank/DDBJ whole genome shotgun (WGS) entry which is preliminary data.</text>
</comment>
<dbReference type="Proteomes" id="UP001247620">
    <property type="component" value="Unassembled WGS sequence"/>
</dbReference>
<organism evidence="1 2">
    <name type="scientific">Mucilaginibacter pocheonensis</name>
    <dbReference type="NCBI Taxonomy" id="398050"/>
    <lineage>
        <taxon>Bacteria</taxon>
        <taxon>Pseudomonadati</taxon>
        <taxon>Bacteroidota</taxon>
        <taxon>Sphingobacteriia</taxon>
        <taxon>Sphingobacteriales</taxon>
        <taxon>Sphingobacteriaceae</taxon>
        <taxon>Mucilaginibacter</taxon>
    </lineage>
</organism>
<gene>
    <name evidence="1" type="ORF">J2W55_002805</name>
</gene>
<protein>
    <submittedName>
        <fullName evidence="1">Uncharacterized protein</fullName>
    </submittedName>
</protein>
<evidence type="ECO:0000313" key="1">
    <source>
        <dbReference type="EMBL" id="MDR6942952.1"/>
    </source>
</evidence>
<proteinExistence type="predicted"/>
<reference evidence="1 2" key="1">
    <citation type="submission" date="2023-07" db="EMBL/GenBank/DDBJ databases">
        <title>Sorghum-associated microbial communities from plants grown in Nebraska, USA.</title>
        <authorList>
            <person name="Schachtman D."/>
        </authorList>
    </citation>
    <scope>NUCLEOTIDE SEQUENCE [LARGE SCALE GENOMIC DNA]</scope>
    <source>
        <strain evidence="1 2">3262</strain>
    </source>
</reference>
<dbReference type="EMBL" id="JAVDUU010000003">
    <property type="protein sequence ID" value="MDR6942952.1"/>
    <property type="molecule type" value="Genomic_DNA"/>
</dbReference>